<comment type="caution">
    <text evidence="3">The sequence shown here is derived from an EMBL/GenBank/DDBJ whole genome shotgun (WGS) entry which is preliminary data.</text>
</comment>
<name>A0A820CY16_9BILA</name>
<dbReference type="PANTHER" id="PTHR46072">
    <property type="entry name" value="AMIDASE-RELATED-RELATED"/>
    <property type="match status" value="1"/>
</dbReference>
<accession>A0A820CY16</accession>
<dbReference type="GO" id="GO:0016787">
    <property type="term" value="F:hydrolase activity"/>
    <property type="evidence" value="ECO:0007669"/>
    <property type="project" value="UniProtKB-KW"/>
</dbReference>
<sequence length="200" mass="23313">MKTVLDTEPWLRDPSLVPIPWRSISLNSKNLTIAVMWDDGVVHPHPPVIRALRETVEHLKKSGIQVIDWEPIDHQKEERSLMAEVNEKPLPLTDWIINQPNVKKRNWIEMNELILEKENYPAIFSVTHVDLVKDQVEVNYKPRNALDNENYKLYVSAETYVNAPIGLQVISRRFNDEKVMKCVEIIEQAMGREQLAKKKT</sequence>
<dbReference type="Pfam" id="PF01425">
    <property type="entry name" value="Amidase"/>
    <property type="match status" value="1"/>
</dbReference>
<protein>
    <recommendedName>
        <fullName evidence="2">Amidase domain-containing protein</fullName>
    </recommendedName>
</protein>
<dbReference type="InterPro" id="IPR023631">
    <property type="entry name" value="Amidase_dom"/>
</dbReference>
<dbReference type="SUPFAM" id="SSF75304">
    <property type="entry name" value="Amidase signature (AS) enzymes"/>
    <property type="match status" value="1"/>
</dbReference>
<dbReference type="InterPro" id="IPR036928">
    <property type="entry name" value="AS_sf"/>
</dbReference>
<dbReference type="EMBL" id="CAJOBD010017812">
    <property type="protein sequence ID" value="CAF4224826.1"/>
    <property type="molecule type" value="Genomic_DNA"/>
</dbReference>
<dbReference type="AlphaFoldDB" id="A0A820CY16"/>
<evidence type="ECO:0000259" key="2">
    <source>
        <dbReference type="Pfam" id="PF01425"/>
    </source>
</evidence>
<gene>
    <name evidence="3" type="ORF">JBS370_LOCUS37606</name>
</gene>
<reference evidence="3" key="1">
    <citation type="submission" date="2021-02" db="EMBL/GenBank/DDBJ databases">
        <authorList>
            <person name="Nowell W R."/>
        </authorList>
    </citation>
    <scope>NUCLEOTIDE SEQUENCE</scope>
</reference>
<dbReference type="Gene3D" id="3.90.1300.10">
    <property type="entry name" value="Amidase signature (AS) domain"/>
    <property type="match status" value="1"/>
</dbReference>
<evidence type="ECO:0000313" key="3">
    <source>
        <dbReference type="EMBL" id="CAF4224826.1"/>
    </source>
</evidence>
<dbReference type="Proteomes" id="UP000663836">
    <property type="component" value="Unassembled WGS sequence"/>
</dbReference>
<feature type="domain" description="Amidase" evidence="2">
    <location>
        <begin position="26"/>
        <end position="79"/>
    </location>
</feature>
<keyword evidence="1" id="KW-0378">Hydrolase</keyword>
<evidence type="ECO:0000313" key="4">
    <source>
        <dbReference type="Proteomes" id="UP000663836"/>
    </source>
</evidence>
<evidence type="ECO:0000256" key="1">
    <source>
        <dbReference type="ARBA" id="ARBA00022801"/>
    </source>
</evidence>
<proteinExistence type="predicted"/>
<organism evidence="3 4">
    <name type="scientific">Rotaria sordida</name>
    <dbReference type="NCBI Taxonomy" id="392033"/>
    <lineage>
        <taxon>Eukaryota</taxon>
        <taxon>Metazoa</taxon>
        <taxon>Spiralia</taxon>
        <taxon>Gnathifera</taxon>
        <taxon>Rotifera</taxon>
        <taxon>Eurotatoria</taxon>
        <taxon>Bdelloidea</taxon>
        <taxon>Philodinida</taxon>
        <taxon>Philodinidae</taxon>
        <taxon>Rotaria</taxon>
    </lineage>
</organism>